<dbReference type="SUPFAM" id="SSF51338">
    <property type="entry name" value="Composite domain of metallo-dependent hydrolases"/>
    <property type="match status" value="1"/>
</dbReference>
<dbReference type="PANTHER" id="PTHR43135:SF4">
    <property type="entry name" value="AMIDOHYDROLASE-RELATED DOMAIN-CONTAINING PROTEIN"/>
    <property type="match status" value="1"/>
</dbReference>
<keyword evidence="3" id="KW-1185">Reference proteome</keyword>
<dbReference type="InterPro" id="IPR032466">
    <property type="entry name" value="Metal_Hydrolase"/>
</dbReference>
<protein>
    <recommendedName>
        <fullName evidence="1">Amidohydrolase-related domain-containing protein</fullName>
    </recommendedName>
</protein>
<dbReference type="RefSeq" id="WP_016444985.1">
    <property type="nucleotide sequence ID" value="NZ_KE150268.1"/>
</dbReference>
<dbReference type="OrthoDB" id="3189065at2"/>
<dbReference type="GO" id="GO:0016810">
    <property type="term" value="F:hydrolase activity, acting on carbon-nitrogen (but not peptide) bonds"/>
    <property type="evidence" value="ECO:0007669"/>
    <property type="project" value="InterPro"/>
</dbReference>
<dbReference type="Proteomes" id="UP000014387">
    <property type="component" value="Unassembled WGS sequence"/>
</dbReference>
<dbReference type="InterPro" id="IPR011059">
    <property type="entry name" value="Metal-dep_hydrolase_composite"/>
</dbReference>
<dbReference type="Gene3D" id="2.30.40.10">
    <property type="entry name" value="Urease, subunit C, domain 1"/>
    <property type="match status" value="1"/>
</dbReference>
<dbReference type="InterPro" id="IPR051781">
    <property type="entry name" value="Metallo-dep_Hydrolase"/>
</dbReference>
<organism evidence="2 3">
    <name type="scientific">Gleimia europaea ACS-120-V-Col10b</name>
    <dbReference type="NCBI Taxonomy" id="883069"/>
    <lineage>
        <taxon>Bacteria</taxon>
        <taxon>Bacillati</taxon>
        <taxon>Actinomycetota</taxon>
        <taxon>Actinomycetes</taxon>
        <taxon>Actinomycetales</taxon>
        <taxon>Actinomycetaceae</taxon>
        <taxon>Gleimia</taxon>
    </lineage>
</organism>
<dbReference type="SUPFAM" id="SSF51556">
    <property type="entry name" value="Metallo-dependent hydrolases"/>
    <property type="match status" value="1"/>
</dbReference>
<dbReference type="EMBL" id="AGWN01000005">
    <property type="protein sequence ID" value="EPD29352.1"/>
    <property type="molecule type" value="Genomic_DNA"/>
</dbReference>
<gene>
    <name evidence="2" type="ORF">HMPREF9238_01668</name>
</gene>
<accession>A0A9W5RCV9</accession>
<evidence type="ECO:0000259" key="1">
    <source>
        <dbReference type="Pfam" id="PF01979"/>
    </source>
</evidence>
<dbReference type="InterPro" id="IPR006680">
    <property type="entry name" value="Amidohydro-rel"/>
</dbReference>
<comment type="caution">
    <text evidence="2">The sequence shown here is derived from an EMBL/GenBank/DDBJ whole genome shotgun (WGS) entry which is preliminary data.</text>
</comment>
<dbReference type="Pfam" id="PF01979">
    <property type="entry name" value="Amidohydro_1"/>
    <property type="match status" value="1"/>
</dbReference>
<reference evidence="2 3" key="1">
    <citation type="submission" date="2013-05" db="EMBL/GenBank/DDBJ databases">
        <title>The Genome Sequence of Actinomyces europaeus ACS-120-V-COL10B.</title>
        <authorList>
            <consortium name="The Broad Institute Genomics Platform"/>
            <person name="Earl A."/>
            <person name="Ward D."/>
            <person name="Feldgarden M."/>
            <person name="Gevers D."/>
            <person name="Saerens B."/>
            <person name="Vaneechoutte M."/>
            <person name="Walker B."/>
            <person name="Young S."/>
            <person name="Zeng Q."/>
            <person name="Gargeya S."/>
            <person name="Fitzgerald M."/>
            <person name="Haas B."/>
            <person name="Abouelleil A."/>
            <person name="Allen A.W."/>
            <person name="Alvarado L."/>
            <person name="Arachchi H.M."/>
            <person name="Berlin A.M."/>
            <person name="Chapman S.B."/>
            <person name="Gainer-Dewar J."/>
            <person name="Goldberg J."/>
            <person name="Griggs A."/>
            <person name="Gujja S."/>
            <person name="Hansen M."/>
            <person name="Howarth C."/>
            <person name="Imamovic A."/>
            <person name="Ireland A."/>
            <person name="Larimer J."/>
            <person name="McCowan C."/>
            <person name="Murphy C."/>
            <person name="Pearson M."/>
            <person name="Poon T.W."/>
            <person name="Priest M."/>
            <person name="Roberts A."/>
            <person name="Saif S."/>
            <person name="Shea T."/>
            <person name="Sisk P."/>
            <person name="Sykes S."/>
            <person name="Wortman J."/>
            <person name="Nusbaum C."/>
            <person name="Birren B."/>
        </authorList>
    </citation>
    <scope>NUCLEOTIDE SEQUENCE [LARGE SCALE GENOMIC DNA]</scope>
    <source>
        <strain evidence="2 3">ACS-120-V-Col10b</strain>
    </source>
</reference>
<dbReference type="Gene3D" id="3.20.20.140">
    <property type="entry name" value="Metal-dependent hydrolases"/>
    <property type="match status" value="1"/>
</dbReference>
<sequence>MRFSGHVLWQSSPKPGELSLTPSEAKLHAASGAGSLTAPHEWVYGTFEVRDGRIYRLQYGAERPGVANDFDDVWVTPGLVDVHCHIGIGPQGQTAGASMLAQAHANRDAGVLLVRDCGVIGDNSWISGRHDTLTILRAGRHIAKHKRYIRGYAIETSDAQLPAVMQEQARAGTGWVKVVADWIDRTNGVDSDLDPLWDTQALKEGVIAAHEVGARVTVHSFSEKAIDGLLEARVDCIEHGTGMRVEHAQEAAQMGIAITPTLMQVALFPQFAQAGQGKYPVYAQTMSDLWARHEATLASFVDAEVQLLPGTDAGGYQKHGQVAREVAMWRSMGLTPSQIIDLATWKARAYLGVPGLHEGAEADLVMFDADPREDIEVLQRPKQVLYRGVERVYGR</sequence>
<feature type="domain" description="Amidohydrolase-related" evidence="1">
    <location>
        <begin position="74"/>
        <end position="384"/>
    </location>
</feature>
<evidence type="ECO:0000313" key="2">
    <source>
        <dbReference type="EMBL" id="EPD29352.1"/>
    </source>
</evidence>
<name>A0A9W5RCV9_9ACTO</name>
<evidence type="ECO:0000313" key="3">
    <source>
        <dbReference type="Proteomes" id="UP000014387"/>
    </source>
</evidence>
<proteinExistence type="predicted"/>
<dbReference type="PANTHER" id="PTHR43135">
    <property type="entry name" value="ALPHA-D-RIBOSE 1-METHYLPHOSPHONATE 5-TRIPHOSPHATE DIPHOSPHATASE"/>
    <property type="match status" value="1"/>
</dbReference>
<dbReference type="AlphaFoldDB" id="A0A9W5RCV9"/>